<feature type="region of interest" description="Disordered" evidence="1">
    <location>
        <begin position="172"/>
        <end position="202"/>
    </location>
</feature>
<accession>M7AZX7</accession>
<keyword evidence="3" id="KW-1185">Reference proteome</keyword>
<name>M7AZX7_CHEMY</name>
<feature type="compositionally biased region" description="Polar residues" evidence="1">
    <location>
        <begin position="189"/>
        <end position="202"/>
    </location>
</feature>
<dbReference type="EMBL" id="KB591215">
    <property type="protein sequence ID" value="EMP25343.1"/>
    <property type="molecule type" value="Genomic_DNA"/>
</dbReference>
<evidence type="ECO:0000313" key="3">
    <source>
        <dbReference type="Proteomes" id="UP000031443"/>
    </source>
</evidence>
<evidence type="ECO:0000313" key="2">
    <source>
        <dbReference type="EMBL" id="EMP25343.1"/>
    </source>
</evidence>
<dbReference type="AlphaFoldDB" id="M7AZX7"/>
<dbReference type="Proteomes" id="UP000031443">
    <property type="component" value="Unassembled WGS sequence"/>
</dbReference>
<protein>
    <submittedName>
        <fullName evidence="2">Uncharacterized protein</fullName>
    </submittedName>
</protein>
<proteinExistence type="predicted"/>
<reference evidence="3" key="1">
    <citation type="journal article" date="2013" name="Nat. Genet.">
        <title>The draft genomes of soft-shell turtle and green sea turtle yield insights into the development and evolution of the turtle-specific body plan.</title>
        <authorList>
            <person name="Wang Z."/>
            <person name="Pascual-Anaya J."/>
            <person name="Zadissa A."/>
            <person name="Li W."/>
            <person name="Niimura Y."/>
            <person name="Huang Z."/>
            <person name="Li C."/>
            <person name="White S."/>
            <person name="Xiong Z."/>
            <person name="Fang D."/>
            <person name="Wang B."/>
            <person name="Ming Y."/>
            <person name="Chen Y."/>
            <person name="Zheng Y."/>
            <person name="Kuraku S."/>
            <person name="Pignatelli M."/>
            <person name="Herrero J."/>
            <person name="Beal K."/>
            <person name="Nozawa M."/>
            <person name="Li Q."/>
            <person name="Wang J."/>
            <person name="Zhang H."/>
            <person name="Yu L."/>
            <person name="Shigenobu S."/>
            <person name="Wang J."/>
            <person name="Liu J."/>
            <person name="Flicek P."/>
            <person name="Searle S."/>
            <person name="Wang J."/>
            <person name="Kuratani S."/>
            <person name="Yin Y."/>
            <person name="Aken B."/>
            <person name="Zhang G."/>
            <person name="Irie N."/>
        </authorList>
    </citation>
    <scope>NUCLEOTIDE SEQUENCE [LARGE SCALE GENOMIC DNA]</scope>
</reference>
<evidence type="ECO:0000256" key="1">
    <source>
        <dbReference type="SAM" id="MobiDB-lite"/>
    </source>
</evidence>
<organism evidence="2 3">
    <name type="scientific">Chelonia mydas</name>
    <name type="common">Green sea-turtle</name>
    <name type="synonym">Chelonia agassizi</name>
    <dbReference type="NCBI Taxonomy" id="8469"/>
    <lineage>
        <taxon>Eukaryota</taxon>
        <taxon>Metazoa</taxon>
        <taxon>Chordata</taxon>
        <taxon>Craniata</taxon>
        <taxon>Vertebrata</taxon>
        <taxon>Euteleostomi</taxon>
        <taxon>Archelosauria</taxon>
        <taxon>Testudinata</taxon>
        <taxon>Testudines</taxon>
        <taxon>Cryptodira</taxon>
        <taxon>Durocryptodira</taxon>
        <taxon>Americhelydia</taxon>
        <taxon>Chelonioidea</taxon>
        <taxon>Cheloniidae</taxon>
        <taxon>Chelonia</taxon>
    </lineage>
</organism>
<sequence>MWGPLIGLKQRECSESASCHLCYRQKTTQSEAENGQLQKMRFIDVFKTSERDKVDVVISLIGPASVGETDKLSSHAELIFRSGKDVFKTSERDKVDVVISLIGPASVGETDKLSSHAELIFRSGKEKPKGHSVLETQGRDSLINSIAVAEQKRLPNEKRKLEPFEMSPFCNVRMGRSRNPSPRLEHENSVLTNRCTDTSHST</sequence>
<gene>
    <name evidence="2" type="ORF">UY3_17587</name>
</gene>